<evidence type="ECO:0000256" key="2">
    <source>
        <dbReference type="SAM" id="MobiDB-lite"/>
    </source>
</evidence>
<name>A0AAV1EFH1_OLDCO</name>
<reference evidence="3" key="1">
    <citation type="submission" date="2023-03" db="EMBL/GenBank/DDBJ databases">
        <authorList>
            <person name="Julca I."/>
        </authorList>
    </citation>
    <scope>NUCLEOTIDE SEQUENCE</scope>
</reference>
<proteinExistence type="inferred from homology"/>
<feature type="compositionally biased region" description="Low complexity" evidence="2">
    <location>
        <begin position="267"/>
        <end position="281"/>
    </location>
</feature>
<feature type="region of interest" description="Disordered" evidence="2">
    <location>
        <begin position="1"/>
        <end position="67"/>
    </location>
</feature>
<feature type="compositionally biased region" description="Low complexity" evidence="2">
    <location>
        <begin position="293"/>
        <end position="308"/>
    </location>
</feature>
<feature type="compositionally biased region" description="Basic and acidic residues" evidence="2">
    <location>
        <begin position="53"/>
        <end position="66"/>
    </location>
</feature>
<sequence>MKQSTNMQEAEGAVPPSPPLRRGRSRVREISSRFMSPLVQVAPTPKPAASEPPRSKSVEKRQRQEVEVDVACRNFIETAKSLDSTTTNATPFHHIQNHKSVPLKKPQQQQRGKPPCPVDKENDVRSEAKSELQHLPRSNSCSNSRAISRPDTPISSIPTTTAANRDKIVASRYRQTLHPRQAPSATSTPAAKLLIDATKSSDVAVPPQAQAHETSSLLVQDKISKSIIDRNHLCTTTSIGGTPHPQGNRLRRSMSEVEHVLPNNRASPHSRSLSNSQNSSSWISLKGTDCDASTVTSSSTPNKTSSPVARNNQTGNCYQLPPHPENKARLGAPDAMKKPRKLLFNQQDDVHSFKLLYNHYLQWRFANARADVSMLSQKKEAERQLYALGIKISDMRDSVMKKRLELQMLQRLHTSSSIAESQMPYLDEWSAMEEDYSSSLLGVIEALQNLSLRLPVSGGVKVNVTELGEILESAEKLSESIVSNIESYRSKAEEVESLTCELARVTSAETAQLHDCGDSLLGVYASQVEECSLRGHIIQFCGHKNNSQSQQ</sequence>
<feature type="compositionally biased region" description="Polar residues" evidence="2">
    <location>
        <begin position="136"/>
        <end position="146"/>
    </location>
</feature>
<evidence type="ECO:0000313" key="4">
    <source>
        <dbReference type="Proteomes" id="UP001161247"/>
    </source>
</evidence>
<gene>
    <name evidence="3" type="ORF">OLC1_LOCUS24340</name>
</gene>
<comment type="similarity">
    <text evidence="1">Belongs to the QWRF family.</text>
</comment>
<dbReference type="EMBL" id="OX459126">
    <property type="protein sequence ID" value="CAI9118482.1"/>
    <property type="molecule type" value="Genomic_DNA"/>
</dbReference>
<dbReference type="GO" id="GO:0005737">
    <property type="term" value="C:cytoplasm"/>
    <property type="evidence" value="ECO:0007669"/>
    <property type="project" value="TreeGrafter"/>
</dbReference>
<dbReference type="GO" id="GO:0005880">
    <property type="term" value="C:nuclear microtubule"/>
    <property type="evidence" value="ECO:0007669"/>
    <property type="project" value="TreeGrafter"/>
</dbReference>
<dbReference type="InterPro" id="IPR007573">
    <property type="entry name" value="QWRF"/>
</dbReference>
<dbReference type="AlphaFoldDB" id="A0AAV1EFH1"/>
<dbReference type="Pfam" id="PF04484">
    <property type="entry name" value="QWRF"/>
    <property type="match status" value="1"/>
</dbReference>
<keyword evidence="4" id="KW-1185">Reference proteome</keyword>
<protein>
    <submittedName>
        <fullName evidence="3">OLC1v1020062C3</fullName>
    </submittedName>
</protein>
<organism evidence="3 4">
    <name type="scientific">Oldenlandia corymbosa var. corymbosa</name>
    <dbReference type="NCBI Taxonomy" id="529605"/>
    <lineage>
        <taxon>Eukaryota</taxon>
        <taxon>Viridiplantae</taxon>
        <taxon>Streptophyta</taxon>
        <taxon>Embryophyta</taxon>
        <taxon>Tracheophyta</taxon>
        <taxon>Spermatophyta</taxon>
        <taxon>Magnoliopsida</taxon>
        <taxon>eudicotyledons</taxon>
        <taxon>Gunneridae</taxon>
        <taxon>Pentapetalae</taxon>
        <taxon>asterids</taxon>
        <taxon>lamiids</taxon>
        <taxon>Gentianales</taxon>
        <taxon>Rubiaceae</taxon>
        <taxon>Rubioideae</taxon>
        <taxon>Spermacoceae</taxon>
        <taxon>Hedyotis-Oldenlandia complex</taxon>
        <taxon>Oldenlandia</taxon>
    </lineage>
</organism>
<dbReference type="Proteomes" id="UP001161247">
    <property type="component" value="Chromosome 9"/>
</dbReference>
<dbReference type="GO" id="GO:0008017">
    <property type="term" value="F:microtubule binding"/>
    <property type="evidence" value="ECO:0007669"/>
    <property type="project" value="TreeGrafter"/>
</dbReference>
<dbReference type="PANTHER" id="PTHR31807:SF6">
    <property type="entry name" value="PROTEIN ENDOSPERM DEFECTIVE 1-RELATED"/>
    <property type="match status" value="1"/>
</dbReference>
<feature type="compositionally biased region" description="Low complexity" evidence="2">
    <location>
        <begin position="103"/>
        <end position="113"/>
    </location>
</feature>
<feature type="region of interest" description="Disordered" evidence="2">
    <location>
        <begin position="292"/>
        <end position="331"/>
    </location>
</feature>
<feature type="compositionally biased region" description="Low complexity" evidence="2">
    <location>
        <begin position="147"/>
        <end position="161"/>
    </location>
</feature>
<evidence type="ECO:0000256" key="1">
    <source>
        <dbReference type="ARBA" id="ARBA00010016"/>
    </source>
</evidence>
<evidence type="ECO:0000313" key="3">
    <source>
        <dbReference type="EMBL" id="CAI9118482.1"/>
    </source>
</evidence>
<feature type="region of interest" description="Disordered" evidence="2">
    <location>
        <begin position="262"/>
        <end position="281"/>
    </location>
</feature>
<dbReference type="GO" id="GO:0051225">
    <property type="term" value="P:spindle assembly"/>
    <property type="evidence" value="ECO:0007669"/>
    <property type="project" value="TreeGrafter"/>
</dbReference>
<feature type="compositionally biased region" description="Basic and acidic residues" evidence="2">
    <location>
        <begin position="118"/>
        <end position="134"/>
    </location>
</feature>
<feature type="region of interest" description="Disordered" evidence="2">
    <location>
        <begin position="95"/>
        <end position="165"/>
    </location>
</feature>
<feature type="region of interest" description="Disordered" evidence="2">
    <location>
        <begin position="234"/>
        <end position="253"/>
    </location>
</feature>
<dbReference type="PANTHER" id="PTHR31807">
    <property type="entry name" value="AUGMIN FAMILY MEMBER"/>
    <property type="match status" value="1"/>
</dbReference>
<accession>A0AAV1EFH1</accession>